<reference evidence="3" key="1">
    <citation type="journal article" date="2018" name="DNA Res.">
        <title>Multiple hybrid de novo genome assembly of finger millet, an orphan allotetraploid crop.</title>
        <authorList>
            <person name="Hatakeyama M."/>
            <person name="Aluri S."/>
            <person name="Balachadran M.T."/>
            <person name="Sivarajan S.R."/>
            <person name="Patrignani A."/>
            <person name="Gruter S."/>
            <person name="Poveda L."/>
            <person name="Shimizu-Inatsugi R."/>
            <person name="Baeten J."/>
            <person name="Francoijs K.J."/>
            <person name="Nataraja K.N."/>
            <person name="Reddy Y.A.N."/>
            <person name="Phadnis S."/>
            <person name="Ravikumar R.L."/>
            <person name="Schlapbach R."/>
            <person name="Sreeman S.M."/>
            <person name="Shimizu K.K."/>
        </authorList>
    </citation>
    <scope>NUCLEOTIDE SEQUENCE</scope>
</reference>
<dbReference type="EMBL" id="BQKI01000085">
    <property type="protein sequence ID" value="GJN33705.1"/>
    <property type="molecule type" value="Genomic_DNA"/>
</dbReference>
<dbReference type="PANTHER" id="PTHR31900">
    <property type="entry name" value="F-BOX/RNI SUPERFAMILY PROTEIN-RELATED"/>
    <property type="match status" value="1"/>
</dbReference>
<evidence type="ECO:0000259" key="2">
    <source>
        <dbReference type="Pfam" id="PF24758"/>
    </source>
</evidence>
<proteinExistence type="predicted"/>
<accession>A0AAV5FHF2</accession>
<evidence type="ECO:0000256" key="1">
    <source>
        <dbReference type="SAM" id="MobiDB-lite"/>
    </source>
</evidence>
<name>A0AAV5FHF2_ELECO</name>
<evidence type="ECO:0000313" key="4">
    <source>
        <dbReference type="Proteomes" id="UP001054889"/>
    </source>
</evidence>
<feature type="region of interest" description="Disordered" evidence="1">
    <location>
        <begin position="1"/>
        <end position="20"/>
    </location>
</feature>
<dbReference type="Pfam" id="PF24758">
    <property type="entry name" value="LRR_At5g56370"/>
    <property type="match status" value="1"/>
</dbReference>
<organism evidence="3 4">
    <name type="scientific">Eleusine coracana subsp. coracana</name>
    <dbReference type="NCBI Taxonomy" id="191504"/>
    <lineage>
        <taxon>Eukaryota</taxon>
        <taxon>Viridiplantae</taxon>
        <taxon>Streptophyta</taxon>
        <taxon>Embryophyta</taxon>
        <taxon>Tracheophyta</taxon>
        <taxon>Spermatophyta</taxon>
        <taxon>Magnoliopsida</taxon>
        <taxon>Liliopsida</taxon>
        <taxon>Poales</taxon>
        <taxon>Poaceae</taxon>
        <taxon>PACMAD clade</taxon>
        <taxon>Chloridoideae</taxon>
        <taxon>Cynodonteae</taxon>
        <taxon>Eleusininae</taxon>
        <taxon>Eleusine</taxon>
    </lineage>
</organism>
<dbReference type="InterPro" id="IPR036047">
    <property type="entry name" value="F-box-like_dom_sf"/>
</dbReference>
<gene>
    <name evidence="3" type="primary">gb22326</name>
    <name evidence="3" type="ORF">PR202_gb22326</name>
</gene>
<dbReference type="InterPro" id="IPR032675">
    <property type="entry name" value="LRR_dom_sf"/>
</dbReference>
<keyword evidence="4" id="KW-1185">Reference proteome</keyword>
<evidence type="ECO:0000313" key="3">
    <source>
        <dbReference type="EMBL" id="GJN33705.1"/>
    </source>
</evidence>
<dbReference type="SUPFAM" id="SSF52047">
    <property type="entry name" value="RNI-like"/>
    <property type="match status" value="1"/>
</dbReference>
<dbReference type="InterPro" id="IPR050232">
    <property type="entry name" value="FBL13/AtMIF1-like"/>
</dbReference>
<feature type="compositionally biased region" description="Polar residues" evidence="1">
    <location>
        <begin position="1"/>
        <end position="14"/>
    </location>
</feature>
<dbReference type="InterPro" id="IPR055411">
    <property type="entry name" value="LRR_FXL15/At3g58940/PEG3-like"/>
</dbReference>
<comment type="caution">
    <text evidence="3">The sequence shown here is derived from an EMBL/GenBank/DDBJ whole genome shotgun (WGS) entry which is preliminary data.</text>
</comment>
<protein>
    <recommendedName>
        <fullName evidence="2">F-box/LRR-repeat protein 15/At3g58940/PEG3-like LRR domain-containing protein</fullName>
    </recommendedName>
</protein>
<dbReference type="Proteomes" id="UP001054889">
    <property type="component" value="Unassembled WGS sequence"/>
</dbReference>
<dbReference type="SUPFAM" id="SSF81383">
    <property type="entry name" value="F-box domain"/>
    <property type="match status" value="1"/>
</dbReference>
<sequence>MEQEHTPSAANPPQSEAADGADRLSALDDATLHDILARLPLRDAAATTVLSRRWPRVLATLPSLILHPATFNRRDFDDGGDEDYCEDAFRWCDSLEDVLVHRAAPGAAVEVHGKIMCRFVEWFDEVLHQLCGAGLQKLGIWNTKFNDCYEVPSPVYRCKTLTSLELFCCRLRVPGTITGLRAVRSLNLRLVVASDNDLHRVISRCSAVEHLGIHEIHKARNVVIHAPSLLKLEISSYRPLCISVKKAPRLDSVKLSLCYGHPEGLWSVHDTQDTDEEYSFSETEEMFDFKKMAKKEHEKTDEIGNMVTFLSGLGSVKKLRLHLSTEYAEILCKAKVSMPMKLPSKCHLIGLKTLILSLDYNHGVLATLVSCLLNSSPNIENLRIIVSLNNLFVIQLCSTNLASSKMVFMLPVCYQEDFGLFFKRKANHPLPLSEEFWKEQISARGVERHLSSVTYYTNSLFEGHPGGLCQFLVKKARVLKRMSIQYLPSSKVNPGDGAKLEAAVRSKLLGWPRASLDVLLEVYPVDHYPRF</sequence>
<feature type="domain" description="F-box/LRR-repeat protein 15/At3g58940/PEG3-like LRR" evidence="2">
    <location>
        <begin position="124"/>
        <end position="255"/>
    </location>
</feature>
<dbReference type="AlphaFoldDB" id="A0AAV5FHF2"/>
<dbReference type="Gene3D" id="3.80.10.10">
    <property type="entry name" value="Ribonuclease Inhibitor"/>
    <property type="match status" value="1"/>
</dbReference>
<dbReference type="PANTHER" id="PTHR31900:SF27">
    <property type="entry name" value="FBD DOMAIN-CONTAINING PROTEIN"/>
    <property type="match status" value="1"/>
</dbReference>
<reference evidence="3" key="2">
    <citation type="submission" date="2021-12" db="EMBL/GenBank/DDBJ databases">
        <title>Resequencing data analysis of finger millet.</title>
        <authorList>
            <person name="Hatakeyama M."/>
            <person name="Aluri S."/>
            <person name="Balachadran M.T."/>
            <person name="Sivarajan S.R."/>
            <person name="Poveda L."/>
            <person name="Shimizu-Inatsugi R."/>
            <person name="Schlapbach R."/>
            <person name="Sreeman S.M."/>
            <person name="Shimizu K.K."/>
        </authorList>
    </citation>
    <scope>NUCLEOTIDE SEQUENCE</scope>
</reference>